<reference evidence="7" key="2">
    <citation type="submission" date="2025-08" db="UniProtKB">
        <authorList>
            <consortium name="Ensembl"/>
        </authorList>
    </citation>
    <scope>IDENTIFICATION</scope>
</reference>
<dbReference type="InterPro" id="IPR057043">
    <property type="entry name" value="PARP14_KH_2"/>
</dbReference>
<accession>A0A8C6IRN0</accession>
<dbReference type="Pfam" id="PF23222">
    <property type="entry name" value="RRM_PARP14_1"/>
    <property type="match status" value="1"/>
</dbReference>
<evidence type="ECO:0000256" key="2">
    <source>
        <dbReference type="ARBA" id="ARBA00022676"/>
    </source>
</evidence>
<dbReference type="Pfam" id="PF22005">
    <property type="entry name" value="WWE_1"/>
    <property type="match status" value="1"/>
</dbReference>
<dbReference type="InterPro" id="IPR057048">
    <property type="entry name" value="PARP14_KH_6"/>
</dbReference>
<dbReference type="GO" id="GO:0005634">
    <property type="term" value="C:nucleus"/>
    <property type="evidence" value="ECO:0007669"/>
    <property type="project" value="UniProtKB-SubCell"/>
</dbReference>
<evidence type="ECO:0000256" key="1">
    <source>
        <dbReference type="ARBA" id="ARBA00004123"/>
    </source>
</evidence>
<keyword evidence="4" id="KW-0520">NAD</keyword>
<dbReference type="Pfam" id="PF23248">
    <property type="entry name" value="KH_PARP14_2"/>
    <property type="match status" value="1"/>
</dbReference>
<dbReference type="Gene3D" id="3.30.70.330">
    <property type="match status" value="2"/>
</dbReference>
<dbReference type="PANTHER" id="PTHR14453">
    <property type="entry name" value="PARP/ZINC FINGER CCCH TYPE DOMAIN CONTAINING PROTEIN"/>
    <property type="match status" value="1"/>
</dbReference>
<evidence type="ECO:0000313" key="7">
    <source>
        <dbReference type="Ensembl" id="ENSMUNP00000002424.1"/>
    </source>
</evidence>
<dbReference type="GO" id="GO:1990404">
    <property type="term" value="F:NAD+-protein mono-ADP-ribosyltransferase activity"/>
    <property type="evidence" value="ECO:0007669"/>
    <property type="project" value="TreeGrafter"/>
</dbReference>
<evidence type="ECO:0000256" key="5">
    <source>
        <dbReference type="ARBA" id="ARBA00023242"/>
    </source>
</evidence>
<keyword evidence="2" id="KW-0328">Glycosyltransferase</keyword>
<dbReference type="InterPro" id="IPR057044">
    <property type="entry name" value="PARP14_KH_1"/>
</dbReference>
<dbReference type="Pfam" id="PF23249">
    <property type="entry name" value="KH_PARP14_3"/>
    <property type="match status" value="1"/>
</dbReference>
<dbReference type="Pfam" id="PF23085">
    <property type="entry name" value="RRM_PARP14_3"/>
    <property type="match status" value="1"/>
</dbReference>
<dbReference type="InterPro" id="IPR012677">
    <property type="entry name" value="Nucleotide-bd_a/b_plait_sf"/>
</dbReference>
<dbReference type="InterPro" id="IPR054596">
    <property type="entry name" value="PARP14_WWE"/>
</dbReference>
<dbReference type="InterPro" id="IPR002589">
    <property type="entry name" value="Macro_dom"/>
</dbReference>
<dbReference type="InterPro" id="IPR057046">
    <property type="entry name" value="PARP14_KH_4"/>
</dbReference>
<dbReference type="Pfam" id="PF23253">
    <property type="entry name" value="KH_PARP14_6"/>
    <property type="match status" value="1"/>
</dbReference>
<gene>
    <name evidence="7" type="primary">LOC101880888</name>
</gene>
<dbReference type="InterPro" id="IPR057051">
    <property type="entry name" value="PARP14_RPM_1"/>
</dbReference>
<dbReference type="InterPro" id="IPR052056">
    <property type="entry name" value="Mono-ARTD/PARP"/>
</dbReference>
<dbReference type="Pfam" id="PF00644">
    <property type="entry name" value="PARP"/>
    <property type="match status" value="1"/>
</dbReference>
<dbReference type="CDD" id="cd02907">
    <property type="entry name" value="Macro_Af1521_BAL-like"/>
    <property type="match status" value="1"/>
</dbReference>
<dbReference type="FunFam" id="3.90.228.10:FF:000008">
    <property type="entry name" value="Poly [ADP-ribose] polymerase"/>
    <property type="match status" value="1"/>
</dbReference>
<dbReference type="Gene3D" id="3.30.720.50">
    <property type="match status" value="1"/>
</dbReference>
<dbReference type="InterPro" id="IPR043472">
    <property type="entry name" value="Macro_dom-like"/>
</dbReference>
<evidence type="ECO:0000256" key="4">
    <source>
        <dbReference type="ARBA" id="ARBA00023027"/>
    </source>
</evidence>
<keyword evidence="5" id="KW-0539">Nucleus</keyword>
<dbReference type="Pfam" id="PF23251">
    <property type="entry name" value="KH_PARP14_4"/>
    <property type="match status" value="1"/>
</dbReference>
<dbReference type="PROSITE" id="PS50918">
    <property type="entry name" value="WWE"/>
    <property type="match status" value="1"/>
</dbReference>
<dbReference type="InterPro" id="IPR057045">
    <property type="entry name" value="PARP14_KH_3"/>
</dbReference>
<keyword evidence="8" id="KW-1185">Reference proteome</keyword>
<protein>
    <submittedName>
        <fullName evidence="7">Uncharacterized protein</fullName>
    </submittedName>
</protein>
<dbReference type="PANTHER" id="PTHR14453:SF89">
    <property type="entry name" value="PROTEIN MONO-ADP-RIBOSYLTRANSFERASE PARP14"/>
    <property type="match status" value="1"/>
</dbReference>
<comment type="similarity">
    <text evidence="6">Belongs to the ARTD/PARP family.</text>
</comment>
<keyword evidence="3" id="KW-0808">Transferase</keyword>
<sequence>MYFENKKKSGGGTIKSYIKKDQQMVITFQNEEDAQEVLQRKRHSVKKIDLFVKPWQVDILQEPGQVKDFQRSLPSATVVIENVQETVKDCMLILLVENISGLSEDDGDFSVEMIPEIHAAVVTFTENAAAGEFVEKFNQNHRAKEQNITARSLELTKSIRAENIPPNIPSDYITIYFENKKNGGAHVEDVQQLPDEDAAIITFNDHKDVTNILAKKHTLNKTPIFVYPFYTSLGTALYGKEGPQMKKPDPIILPLDPYIWYYLLKNNRLIETISCEMAKHNCVLTWPEACCEDPKVTLHPSAALSEQKRSVSRVIKTWNENVSTAFSHSISKYKVIKCQVSAEVWEAIRNCFTHGEYLIIPYISKDLHVLVGEKEVVKNVEQELTLLIQKATRETEREIKRTEETVLVSPGEYAILQSTGLEEKSHREFPALQINYDPLQKIINLCGMPEEVYKVKGEILENIHKMVKKTVNVHPYIFQFLEHIDNETLSQNLFMTKQISAFYELCPGAIILKGNAPEDLLKAEAEIKKELVYKSITLEDESVLQKQKWRMLTKENCSNEAVTVTQVQSQVIIAGCSQAVEKAFEELFSFIDKNTQVQKFIVGKPMAVIIFFEKEKTSVWGELQNKDVKVDFITQKKCRVISLSGPRKEVMKGITLVEQILSGLHYKRVVIREPGAKSYFKEREHFFAASAKRDFGCLVRLEEQSEGQLEEQQGHSNVSKLYGQVTVGGVVVAVYKGDLCTHPVDVVVNASNEDLKHNGGIAWALLEAAGPEIQQECDELVKKSGSLQPGCVAITGAGKLPCKNIIHAVGPRWRKDEAEKCVCLLRQTVKKSLQLAETFHHRSIALPAISGGIFGFPLALCTYSIVASIKETLEESKGDISLKEIHLVDIAQNKIQAFSKALGEVFSDYPHFCTSLHKTSTVHQPRKINISQNSKNFPLVTTEEGLDIILKEGRIEDATTDIVVISVAKDLQLNKGALSRALLRKAGPMLQRGLKEEGLGKTPEEGSVLKTKGYNLSCSVVLHAVVPAWLQRYASAKVLGDIITKCLEIAEELSLKSITFPAIGTGNLGFPRSVVAKLLFDKVFEFSSKNGVNSLEEVHFLLHPEDIANIQEFSDELKSRCGNTVDVEVQKTSPSKTSQDTGFSGTSSMPAQNVHEMTIGSIVFQVAEGDITKEEGDVIVNITNKTFSLKIGVSRAILNGAGKAVEDECAQLASQANKSYITTQAGRLPCKKIIHFVAQDDIKMLVSTVLQECEFQQYTSVTFPAIGTGQAGHDAAAVAEDMLDAVTDFARSNSAPYVKTVKVVIFQPHLLSVFHTSMQKRENSAKTAAKLQVSKLKSSQSSENLSPHGKDKAVLKKKIELAVVQICGESKKKVEETEGWLRSAVLKEQFQVEITDEFISDFVEEQSGELRDLQNKLRIALYLDGPSIRISGLTKDVWIAYSTIQDMIYRVKNAKLKESSAELLKSVIEWKYYEKDSYVPFDNLTNMRLENAFLAKEKDISVIINEKKYTVNLEAKHVVDDQGKCTPIIRVDKCQESIVLPETWDDMENQRLKIVELRPETEEYRDVQKRFLETCQSFKIEKIERVQNLYLWKTYQIKKCEMDNKNGNKNNERQLFHGTSKNSLTLINNGGFNRSYAGMHAAHFGNGTYFAVKASYSANATYSTPDIDGKKYMYLARVLVGEYSRGTKGSIIPAAKNAGNSTDRFDSSADDVKQPSIFIIFHDTQAYPEYLITFTAQAF</sequence>
<dbReference type="InterPro" id="IPR037197">
    <property type="entry name" value="WWE_dom_sf"/>
</dbReference>
<dbReference type="Pfam" id="PF23245">
    <property type="entry name" value="RRM_PARP14_2"/>
    <property type="match status" value="1"/>
</dbReference>
<name>A0A8C6IRN0_MELUD</name>
<dbReference type="GO" id="GO:0070212">
    <property type="term" value="P:protein poly-ADP-ribosylation"/>
    <property type="evidence" value="ECO:0007669"/>
    <property type="project" value="TreeGrafter"/>
</dbReference>
<dbReference type="Pfam" id="PF23252">
    <property type="entry name" value="KH_PARP14_5"/>
    <property type="match status" value="1"/>
</dbReference>
<dbReference type="Ensembl" id="ENSMUNT00000002872.2">
    <property type="protein sequence ID" value="ENSMUNP00000002424.1"/>
    <property type="gene ID" value="ENSMUNG00000002153.2"/>
</dbReference>
<dbReference type="Pfam" id="PF23084">
    <property type="entry name" value="KH_PARP14_1"/>
    <property type="match status" value="1"/>
</dbReference>
<evidence type="ECO:0000256" key="6">
    <source>
        <dbReference type="ARBA" id="ARBA00024347"/>
    </source>
</evidence>
<dbReference type="Proteomes" id="UP000694405">
    <property type="component" value="Chromosome 4"/>
</dbReference>
<dbReference type="SUPFAM" id="SSF56399">
    <property type="entry name" value="ADP-ribosylation"/>
    <property type="match status" value="1"/>
</dbReference>
<organism evidence="7 8">
    <name type="scientific">Melopsittacus undulatus</name>
    <name type="common">Budgerigar</name>
    <name type="synonym">Psittacus undulatus</name>
    <dbReference type="NCBI Taxonomy" id="13146"/>
    <lineage>
        <taxon>Eukaryota</taxon>
        <taxon>Metazoa</taxon>
        <taxon>Chordata</taxon>
        <taxon>Craniata</taxon>
        <taxon>Vertebrata</taxon>
        <taxon>Euteleostomi</taxon>
        <taxon>Archelosauria</taxon>
        <taxon>Archosauria</taxon>
        <taxon>Dinosauria</taxon>
        <taxon>Saurischia</taxon>
        <taxon>Theropoda</taxon>
        <taxon>Coelurosauria</taxon>
        <taxon>Aves</taxon>
        <taxon>Neognathae</taxon>
        <taxon>Neoaves</taxon>
        <taxon>Telluraves</taxon>
        <taxon>Australaves</taxon>
        <taxon>Psittaciformes</taxon>
        <taxon>Psittaculidae</taxon>
        <taxon>Melopsittacus</taxon>
    </lineage>
</organism>
<dbReference type="CDD" id="cd01439">
    <property type="entry name" value="TCCD_inducible_PARP_like"/>
    <property type="match status" value="1"/>
</dbReference>
<dbReference type="Pfam" id="PF23254">
    <property type="entry name" value="KH_PARP14_8"/>
    <property type="match status" value="1"/>
</dbReference>
<dbReference type="PROSITE" id="PS51154">
    <property type="entry name" value="MACRO"/>
    <property type="match status" value="3"/>
</dbReference>
<proteinExistence type="inferred from homology"/>
<dbReference type="InterPro" id="IPR057047">
    <property type="entry name" value="PARP14_KH_5"/>
</dbReference>
<dbReference type="GO" id="GO:0003714">
    <property type="term" value="F:transcription corepressor activity"/>
    <property type="evidence" value="ECO:0007669"/>
    <property type="project" value="TreeGrafter"/>
</dbReference>
<dbReference type="PROSITE" id="PS51059">
    <property type="entry name" value="PARP_CATALYTIC"/>
    <property type="match status" value="1"/>
</dbReference>
<evidence type="ECO:0000256" key="3">
    <source>
        <dbReference type="ARBA" id="ARBA00022679"/>
    </source>
</evidence>
<dbReference type="InterPro" id="IPR057050">
    <property type="entry name" value="RRM_PARP14_2"/>
</dbReference>
<dbReference type="CDD" id="cd02903">
    <property type="entry name" value="Macro_BAL-like"/>
    <property type="match status" value="1"/>
</dbReference>
<reference evidence="7" key="3">
    <citation type="submission" date="2025-09" db="UniProtKB">
        <authorList>
            <consortium name="Ensembl"/>
        </authorList>
    </citation>
    <scope>IDENTIFICATION</scope>
</reference>
<reference evidence="7" key="1">
    <citation type="submission" date="2020-03" db="EMBL/GenBank/DDBJ databases">
        <title>Melopsittacus undulatus (budgerigar) genome, bMelUnd1, maternal haplotype with Z.</title>
        <authorList>
            <person name="Gedman G."/>
            <person name="Mountcastle J."/>
            <person name="Haase B."/>
            <person name="Formenti G."/>
            <person name="Wright T."/>
            <person name="Apodaca J."/>
            <person name="Pelan S."/>
            <person name="Chow W."/>
            <person name="Rhie A."/>
            <person name="Howe K."/>
            <person name="Fedrigo O."/>
            <person name="Jarvis E.D."/>
        </authorList>
    </citation>
    <scope>NUCLEOTIDE SEQUENCE [LARGE SCALE GENOMIC DNA]</scope>
</reference>
<dbReference type="SMART" id="SM00506">
    <property type="entry name" value="A1pp"/>
    <property type="match status" value="3"/>
</dbReference>
<dbReference type="GO" id="GO:0005737">
    <property type="term" value="C:cytoplasm"/>
    <property type="evidence" value="ECO:0007669"/>
    <property type="project" value="TreeGrafter"/>
</dbReference>
<dbReference type="SUPFAM" id="SSF52949">
    <property type="entry name" value="Macro domain-like"/>
    <property type="match status" value="3"/>
</dbReference>
<dbReference type="GO" id="GO:0003950">
    <property type="term" value="F:NAD+ poly-ADP-ribosyltransferase activity"/>
    <property type="evidence" value="ECO:0007669"/>
    <property type="project" value="UniProtKB-UniRule"/>
</dbReference>
<dbReference type="Gene3D" id="3.90.228.10">
    <property type="match status" value="1"/>
</dbReference>
<dbReference type="Gene3D" id="3.40.220.10">
    <property type="entry name" value="Leucine Aminopeptidase, subunit E, domain 1"/>
    <property type="match status" value="3"/>
</dbReference>
<dbReference type="InterPro" id="IPR004170">
    <property type="entry name" value="WWE_dom"/>
</dbReference>
<dbReference type="SUPFAM" id="SSF117839">
    <property type="entry name" value="WWE domain"/>
    <property type="match status" value="1"/>
</dbReference>
<dbReference type="Pfam" id="PF01661">
    <property type="entry name" value="Macro"/>
    <property type="match status" value="3"/>
</dbReference>
<comment type="subcellular location">
    <subcellularLocation>
        <location evidence="1">Nucleus</location>
    </subcellularLocation>
</comment>
<dbReference type="OMA" id="HEMAKCN"/>
<dbReference type="GO" id="GO:0010629">
    <property type="term" value="P:negative regulation of gene expression"/>
    <property type="evidence" value="ECO:0007669"/>
    <property type="project" value="TreeGrafter"/>
</dbReference>
<evidence type="ECO:0000313" key="8">
    <source>
        <dbReference type="Proteomes" id="UP000694405"/>
    </source>
</evidence>
<dbReference type="InterPro" id="IPR012317">
    <property type="entry name" value="Poly(ADP-ribose)pol_cat_dom"/>
</dbReference>
<dbReference type="InterPro" id="IPR057049">
    <property type="entry name" value="PARP14_KH_8"/>
</dbReference>